<proteinExistence type="predicted"/>
<dbReference type="InterPro" id="IPR003439">
    <property type="entry name" value="ABC_transporter-like_ATP-bd"/>
</dbReference>
<evidence type="ECO:0000256" key="3">
    <source>
        <dbReference type="ARBA" id="ARBA00022840"/>
    </source>
</evidence>
<evidence type="ECO:0000259" key="4">
    <source>
        <dbReference type="PROSITE" id="PS50893"/>
    </source>
</evidence>
<evidence type="ECO:0000256" key="2">
    <source>
        <dbReference type="ARBA" id="ARBA00022741"/>
    </source>
</evidence>
<dbReference type="EMBL" id="BMHE01000016">
    <property type="protein sequence ID" value="GFZ85098.1"/>
    <property type="molecule type" value="Genomic_DNA"/>
</dbReference>
<evidence type="ECO:0000256" key="1">
    <source>
        <dbReference type="ARBA" id="ARBA00022448"/>
    </source>
</evidence>
<dbReference type="SMART" id="SM00382">
    <property type="entry name" value="AAA"/>
    <property type="match status" value="1"/>
</dbReference>
<dbReference type="PANTHER" id="PTHR42939">
    <property type="entry name" value="ABC TRANSPORTER ATP-BINDING PROTEIN ALBC-RELATED"/>
    <property type="match status" value="1"/>
</dbReference>
<dbReference type="InterPro" id="IPR003593">
    <property type="entry name" value="AAA+_ATPase"/>
</dbReference>
<dbReference type="InterPro" id="IPR051782">
    <property type="entry name" value="ABC_Transporter_VariousFunc"/>
</dbReference>
<organism evidence="5 6">
    <name type="scientific">Paenibacillus marchantiophytorum</name>
    <dbReference type="NCBI Taxonomy" id="1619310"/>
    <lineage>
        <taxon>Bacteria</taxon>
        <taxon>Bacillati</taxon>
        <taxon>Bacillota</taxon>
        <taxon>Bacilli</taxon>
        <taxon>Bacillales</taxon>
        <taxon>Paenibacillaceae</taxon>
        <taxon>Paenibacillus</taxon>
    </lineage>
</organism>
<dbReference type="PROSITE" id="PS00211">
    <property type="entry name" value="ABC_TRANSPORTER_1"/>
    <property type="match status" value="1"/>
</dbReference>
<evidence type="ECO:0000313" key="5">
    <source>
        <dbReference type="EMBL" id="GFZ85098.1"/>
    </source>
</evidence>
<dbReference type="InterPro" id="IPR027417">
    <property type="entry name" value="P-loop_NTPase"/>
</dbReference>
<keyword evidence="2" id="KW-0547">Nucleotide-binding</keyword>
<dbReference type="PANTHER" id="PTHR42939:SF1">
    <property type="entry name" value="ABC TRANSPORTER ATP-BINDING PROTEIN ALBC-RELATED"/>
    <property type="match status" value="1"/>
</dbReference>
<dbReference type="GO" id="GO:0005524">
    <property type="term" value="F:ATP binding"/>
    <property type="evidence" value="ECO:0007669"/>
    <property type="project" value="UniProtKB-KW"/>
</dbReference>
<dbReference type="Proteomes" id="UP000615455">
    <property type="component" value="Unassembled WGS sequence"/>
</dbReference>
<sequence>MLTIEKVTKIYDKFKVVDIDKLNVPSGTILGFLGKNGAGKTTTIKLVTGMLRPNTGYIKINGFDVHTQPMHAKKLIGYSADKANVYEKLTCREFLRFMANLYGVKNSSKLEDEICELLEKFDLTEKADNYIQSYSHGMKKKASLLGALIHKPKVLILDEPTDGLDPQSIKVLKDIILERKQAGATIFLSTHILEVAEKLCDLITIINKGKILFTGTLSELKESMGKDSSLEEAFLEITADLQEGK</sequence>
<feature type="domain" description="ABC transporter" evidence="4">
    <location>
        <begin position="2"/>
        <end position="233"/>
    </location>
</feature>
<dbReference type="InterPro" id="IPR017871">
    <property type="entry name" value="ABC_transporter-like_CS"/>
</dbReference>
<accession>A0ABQ1ESB2</accession>
<keyword evidence="3 5" id="KW-0067">ATP-binding</keyword>
<comment type="caution">
    <text evidence="5">The sequence shown here is derived from an EMBL/GenBank/DDBJ whole genome shotgun (WGS) entry which is preliminary data.</text>
</comment>
<gene>
    <name evidence="5" type="ORF">GCM10008018_33940</name>
</gene>
<protein>
    <submittedName>
        <fullName evidence="5">ABC transporter ATP-binding protein</fullName>
    </submittedName>
</protein>
<keyword evidence="6" id="KW-1185">Reference proteome</keyword>
<dbReference type="PROSITE" id="PS50893">
    <property type="entry name" value="ABC_TRANSPORTER_2"/>
    <property type="match status" value="1"/>
</dbReference>
<dbReference type="RefSeq" id="WP_189013192.1">
    <property type="nucleotide sequence ID" value="NZ_BMHE01000016.1"/>
</dbReference>
<name>A0ABQ1ESB2_9BACL</name>
<evidence type="ECO:0000313" key="6">
    <source>
        <dbReference type="Proteomes" id="UP000615455"/>
    </source>
</evidence>
<keyword evidence="1" id="KW-0813">Transport</keyword>
<dbReference type="Pfam" id="PF00005">
    <property type="entry name" value="ABC_tran"/>
    <property type="match status" value="1"/>
</dbReference>
<dbReference type="CDD" id="cd03230">
    <property type="entry name" value="ABC_DR_subfamily_A"/>
    <property type="match status" value="1"/>
</dbReference>
<dbReference type="SUPFAM" id="SSF52540">
    <property type="entry name" value="P-loop containing nucleoside triphosphate hydrolases"/>
    <property type="match status" value="1"/>
</dbReference>
<reference evidence="6" key="1">
    <citation type="journal article" date="2019" name="Int. J. Syst. Evol. Microbiol.">
        <title>The Global Catalogue of Microorganisms (GCM) 10K type strain sequencing project: providing services to taxonomists for standard genome sequencing and annotation.</title>
        <authorList>
            <consortium name="The Broad Institute Genomics Platform"/>
            <consortium name="The Broad Institute Genome Sequencing Center for Infectious Disease"/>
            <person name="Wu L."/>
            <person name="Ma J."/>
        </authorList>
    </citation>
    <scope>NUCLEOTIDE SEQUENCE [LARGE SCALE GENOMIC DNA]</scope>
    <source>
        <strain evidence="6">CGMCC 1.15043</strain>
    </source>
</reference>
<dbReference type="Gene3D" id="3.40.50.300">
    <property type="entry name" value="P-loop containing nucleotide triphosphate hydrolases"/>
    <property type="match status" value="1"/>
</dbReference>